<proteinExistence type="inferred from homology"/>
<dbReference type="GO" id="GO:0005524">
    <property type="term" value="F:ATP binding"/>
    <property type="evidence" value="ECO:0007669"/>
    <property type="project" value="UniProtKB-UniRule"/>
</dbReference>
<evidence type="ECO:0000256" key="4">
    <source>
        <dbReference type="ARBA" id="ARBA00022763"/>
    </source>
</evidence>
<feature type="domain" description="DNA mismatch repair proteins mutS family" evidence="11">
    <location>
        <begin position="695"/>
        <end position="711"/>
    </location>
</feature>
<dbReference type="InterPro" id="IPR007860">
    <property type="entry name" value="DNA_mmatch_repair_MutS_con_dom"/>
</dbReference>
<dbReference type="Gene3D" id="3.40.50.300">
    <property type="entry name" value="P-loop containing nucleotide triphosphate hydrolases"/>
    <property type="match status" value="1"/>
</dbReference>
<dbReference type="AlphaFoldDB" id="A0A550JLE1"/>
<dbReference type="PANTHER" id="PTHR11361:SF34">
    <property type="entry name" value="DNA MISMATCH REPAIR PROTEIN MSH1, MITOCHONDRIAL"/>
    <property type="match status" value="1"/>
</dbReference>
<dbReference type="HAMAP" id="MF_00096">
    <property type="entry name" value="MutS"/>
    <property type="match status" value="1"/>
</dbReference>
<gene>
    <name evidence="9 12" type="primary">mutS</name>
    <name evidence="12" type="ORF">FL622_02225</name>
</gene>
<keyword evidence="13" id="KW-1185">Reference proteome</keyword>
<dbReference type="Pfam" id="PF05190">
    <property type="entry name" value="MutS_IV"/>
    <property type="match status" value="1"/>
</dbReference>
<evidence type="ECO:0000313" key="13">
    <source>
        <dbReference type="Proteomes" id="UP000317155"/>
    </source>
</evidence>
<dbReference type="GO" id="GO:0030983">
    <property type="term" value="F:mismatched DNA binding"/>
    <property type="evidence" value="ECO:0007669"/>
    <property type="project" value="InterPro"/>
</dbReference>
<dbReference type="NCBIfam" id="TIGR01070">
    <property type="entry name" value="mutS1"/>
    <property type="match status" value="1"/>
</dbReference>
<dbReference type="InterPro" id="IPR005748">
    <property type="entry name" value="DNA_mismatch_repair_MutS"/>
</dbReference>
<evidence type="ECO:0000259" key="11">
    <source>
        <dbReference type="PROSITE" id="PS00486"/>
    </source>
</evidence>
<dbReference type="GO" id="GO:0005829">
    <property type="term" value="C:cytosol"/>
    <property type="evidence" value="ECO:0007669"/>
    <property type="project" value="TreeGrafter"/>
</dbReference>
<dbReference type="NCBIfam" id="NF003810">
    <property type="entry name" value="PRK05399.1"/>
    <property type="match status" value="1"/>
</dbReference>
<evidence type="ECO:0000256" key="10">
    <source>
        <dbReference type="RuleBase" id="RU003756"/>
    </source>
</evidence>
<dbReference type="SMART" id="SM00534">
    <property type="entry name" value="MUTSac"/>
    <property type="match status" value="1"/>
</dbReference>
<dbReference type="OrthoDB" id="9802448at2"/>
<dbReference type="PANTHER" id="PTHR11361">
    <property type="entry name" value="DNA MISMATCH REPAIR PROTEIN MUTS FAMILY MEMBER"/>
    <property type="match status" value="1"/>
</dbReference>
<dbReference type="GO" id="GO:0140664">
    <property type="term" value="F:ATP-dependent DNA damage sensor activity"/>
    <property type="evidence" value="ECO:0007669"/>
    <property type="project" value="InterPro"/>
</dbReference>
<keyword evidence="5 9" id="KW-0067">ATP-binding</keyword>
<dbReference type="InterPro" id="IPR016151">
    <property type="entry name" value="DNA_mismatch_repair_MutS_N"/>
</dbReference>
<evidence type="ECO:0000313" key="12">
    <source>
        <dbReference type="EMBL" id="TRO84017.1"/>
    </source>
</evidence>
<evidence type="ECO:0000256" key="7">
    <source>
        <dbReference type="ARBA" id="ARBA00023204"/>
    </source>
</evidence>
<evidence type="ECO:0000256" key="3">
    <source>
        <dbReference type="ARBA" id="ARBA00022741"/>
    </source>
</evidence>
<keyword evidence="6 9" id="KW-0238">DNA-binding</keyword>
<accession>A0A550JLE1</accession>
<keyword evidence="4 9" id="KW-0227">DNA damage</keyword>
<dbReference type="InterPro" id="IPR045076">
    <property type="entry name" value="MutS"/>
</dbReference>
<dbReference type="InterPro" id="IPR007861">
    <property type="entry name" value="DNA_mismatch_repair_MutS_clamp"/>
</dbReference>
<protein>
    <recommendedName>
        <fullName evidence="2 9">DNA mismatch repair protein MutS</fullName>
    </recommendedName>
</protein>
<keyword evidence="7 9" id="KW-0234">DNA repair</keyword>
<dbReference type="Gene3D" id="3.30.420.110">
    <property type="entry name" value="MutS, connector domain"/>
    <property type="match status" value="1"/>
</dbReference>
<dbReference type="RefSeq" id="WP_092053065.1">
    <property type="nucleotide sequence ID" value="NZ_FOJJ01000001.1"/>
</dbReference>
<dbReference type="InterPro" id="IPR007696">
    <property type="entry name" value="DNA_mismatch_repair_MutS_core"/>
</dbReference>
<dbReference type="SUPFAM" id="SSF53150">
    <property type="entry name" value="DNA repair protein MutS, domain II"/>
    <property type="match status" value="1"/>
</dbReference>
<dbReference type="SMART" id="SM00533">
    <property type="entry name" value="MUTSd"/>
    <property type="match status" value="1"/>
</dbReference>
<dbReference type="Pfam" id="PF00488">
    <property type="entry name" value="MutS_V"/>
    <property type="match status" value="1"/>
</dbReference>
<dbReference type="FunFam" id="3.40.1170.10:FF:000001">
    <property type="entry name" value="DNA mismatch repair protein MutS"/>
    <property type="match status" value="1"/>
</dbReference>
<comment type="similarity">
    <text evidence="1 9 10">Belongs to the DNA mismatch repair MutS family.</text>
</comment>
<dbReference type="InterPro" id="IPR000432">
    <property type="entry name" value="DNA_mismatch_repair_MutS_C"/>
</dbReference>
<feature type="binding site" evidence="9">
    <location>
        <begin position="621"/>
        <end position="628"/>
    </location>
    <ligand>
        <name>ATP</name>
        <dbReference type="ChEBI" id="CHEBI:30616"/>
    </ligand>
</feature>
<dbReference type="Gene3D" id="1.10.1420.10">
    <property type="match status" value="2"/>
</dbReference>
<comment type="function">
    <text evidence="8 9">This protein is involved in the repair of mismatches in DNA. It is possible that it carries out the mismatch recognition step. This protein has a weak ATPase activity.</text>
</comment>
<dbReference type="InterPro" id="IPR027417">
    <property type="entry name" value="P-loop_NTPase"/>
</dbReference>
<evidence type="ECO:0000256" key="8">
    <source>
        <dbReference type="ARBA" id="ARBA00024647"/>
    </source>
</evidence>
<dbReference type="SUPFAM" id="SSF48334">
    <property type="entry name" value="DNA repair protein MutS, domain III"/>
    <property type="match status" value="1"/>
</dbReference>
<dbReference type="SUPFAM" id="SSF55271">
    <property type="entry name" value="DNA repair protein MutS, domain I"/>
    <property type="match status" value="1"/>
</dbReference>
<dbReference type="GO" id="GO:0003684">
    <property type="term" value="F:damaged DNA binding"/>
    <property type="evidence" value="ECO:0007669"/>
    <property type="project" value="UniProtKB-UniRule"/>
</dbReference>
<keyword evidence="3 9" id="KW-0547">Nucleotide-binding</keyword>
<dbReference type="Pfam" id="PF05192">
    <property type="entry name" value="MutS_III"/>
    <property type="match status" value="1"/>
</dbReference>
<reference evidence="12 13" key="1">
    <citation type="submission" date="2019-07" db="EMBL/GenBank/DDBJ databases">
        <title>Insights of Desulfuromonas acetexigens electromicrobiology.</title>
        <authorList>
            <person name="Katuri K."/>
            <person name="Sapireddy V."/>
            <person name="Shaw D.R."/>
            <person name="Saikaly P."/>
        </authorList>
    </citation>
    <scope>NUCLEOTIDE SEQUENCE [LARGE SCALE GENOMIC DNA]</scope>
    <source>
        <strain evidence="12 13">2873</strain>
    </source>
</reference>
<dbReference type="InterPro" id="IPR036678">
    <property type="entry name" value="MutS_con_dom_sf"/>
</dbReference>
<evidence type="ECO:0000256" key="5">
    <source>
        <dbReference type="ARBA" id="ARBA00022840"/>
    </source>
</evidence>
<comment type="caution">
    <text evidence="12">The sequence shown here is derived from an EMBL/GenBank/DDBJ whole genome shotgun (WGS) entry which is preliminary data.</text>
</comment>
<dbReference type="PROSITE" id="PS00486">
    <property type="entry name" value="DNA_MISMATCH_REPAIR_2"/>
    <property type="match status" value="1"/>
</dbReference>
<dbReference type="Pfam" id="PF01624">
    <property type="entry name" value="MutS_I"/>
    <property type="match status" value="1"/>
</dbReference>
<dbReference type="Proteomes" id="UP000317155">
    <property type="component" value="Unassembled WGS sequence"/>
</dbReference>
<dbReference type="FunFam" id="3.40.50.300:FF:000870">
    <property type="entry name" value="MutS protein homolog 4"/>
    <property type="match status" value="1"/>
</dbReference>
<dbReference type="CDD" id="cd03284">
    <property type="entry name" value="ABC_MutS1"/>
    <property type="match status" value="1"/>
</dbReference>
<evidence type="ECO:0000256" key="1">
    <source>
        <dbReference type="ARBA" id="ARBA00006271"/>
    </source>
</evidence>
<name>A0A550JLE1_9BACT</name>
<dbReference type="InterPro" id="IPR036187">
    <property type="entry name" value="DNA_mismatch_repair_MutS_sf"/>
</dbReference>
<dbReference type="EMBL" id="VJVV01000001">
    <property type="protein sequence ID" value="TRO84017.1"/>
    <property type="molecule type" value="Genomic_DNA"/>
</dbReference>
<evidence type="ECO:0000256" key="2">
    <source>
        <dbReference type="ARBA" id="ARBA00021982"/>
    </source>
</evidence>
<dbReference type="Gene3D" id="3.40.1170.10">
    <property type="entry name" value="DNA repair protein MutS, domain I"/>
    <property type="match status" value="1"/>
</dbReference>
<sequence length="871" mass="96650">MSGSTPMMRQYLEIKEQYPDAILFFRLGDFYEMFLDDAVTASRVLDITLTSRNKGAAEEVPLCGIPYHSCQPYIARLVEQGYKVAICEQVEDPKAAKGIVRREVVRVVSPGLVVDTDTLEPKENNYLLAVAAGRPGRFGLAVVDITTGEFSLTEVSEPEGLRGELLRFNPREVLLATGEEGEALRKELAGILDGRRVEWLPDWVLAPDRAEGALRAAFDDAPLEAFGCAGLTGAIRAAGAVLYYLEETQKGLLPHLRPPTTSQGGDFMVIDEATRRNLELTATLHDGRRKGSLLGVLDRTVTAMGGRLLKHWINQPLLRIEPIQARHEAVAELVERSLLRDELRTALDGVYDLERLNGKISMAHANAKDLTALRASLERLPGLVELLAECESPRLIELRRNIDPLEELCALIAAGIVDDPPFVLRDGGIIRDGFNAELDELRAVSREGKGWIARLESQEKERTGISSLKVRFNKVFGYYIEITRSHLARVPEDYQRRQTLANAERYITPALKEYEEKVLGAEERLTQLEFDLFQGLRRQVAAEGARIQATAAALAELDVFTALAELAHERDYVRPEMDESGDLEIREGRHPVIEAMSLSERFVANDLLMDTRENQILIITGPNMAGKSTFMRQVALIVLMAQMGSLVPAGSARIGVVDRIFTRVGASDNLARGQSTFMVEMTEAANILRHATPRSLIVLDEIGRGTSTFDGLSIAWAVAEYLHDVPEVAAKTLFATHYHELIDLALTRERVRNYNIAVKEWNEQIIFLRKIVKGGASHSYGIQVARLAGLPREVIDRAREVLKNLESGEFEGEGEPRLARGKGRKKAAASPQLSLFESAADPLRQRLAELDVQCLTPLQALNLLDELKALV</sequence>
<dbReference type="SUPFAM" id="SSF52540">
    <property type="entry name" value="P-loop containing nucleoside triphosphate hydrolases"/>
    <property type="match status" value="1"/>
</dbReference>
<evidence type="ECO:0000256" key="9">
    <source>
        <dbReference type="HAMAP-Rule" id="MF_00096"/>
    </source>
</evidence>
<dbReference type="InterPro" id="IPR007695">
    <property type="entry name" value="DNA_mismatch_repair_MutS-lik_N"/>
</dbReference>
<dbReference type="Pfam" id="PF05188">
    <property type="entry name" value="MutS_II"/>
    <property type="match status" value="1"/>
</dbReference>
<evidence type="ECO:0000256" key="6">
    <source>
        <dbReference type="ARBA" id="ARBA00023125"/>
    </source>
</evidence>
<dbReference type="PIRSF" id="PIRSF037677">
    <property type="entry name" value="DNA_mis_repair_Msh6"/>
    <property type="match status" value="1"/>
</dbReference>
<dbReference type="FunFam" id="1.10.1420.10:FF:000007">
    <property type="entry name" value="DNA mismatch repair protein MutS"/>
    <property type="match status" value="1"/>
</dbReference>
<organism evidence="12 13">
    <name type="scientific">Trichloromonas acetexigens</name>
    <dbReference type="NCBI Taxonomy" id="38815"/>
    <lineage>
        <taxon>Bacteria</taxon>
        <taxon>Pseudomonadati</taxon>
        <taxon>Thermodesulfobacteriota</taxon>
        <taxon>Desulfuromonadia</taxon>
        <taxon>Desulfuromonadales</taxon>
        <taxon>Trichloromonadaceae</taxon>
        <taxon>Trichloromonas</taxon>
    </lineage>
</organism>
<dbReference type="GO" id="GO:0006298">
    <property type="term" value="P:mismatch repair"/>
    <property type="evidence" value="ECO:0007669"/>
    <property type="project" value="UniProtKB-UniRule"/>
</dbReference>
<dbReference type="InterPro" id="IPR017261">
    <property type="entry name" value="DNA_mismatch_repair_MutS/MSH"/>
</dbReference>